<evidence type="ECO:0000256" key="3">
    <source>
        <dbReference type="ARBA" id="ARBA00022679"/>
    </source>
</evidence>
<feature type="domain" description="MRM3-like substrate binding" evidence="5">
    <location>
        <begin position="10"/>
        <end position="96"/>
    </location>
</feature>
<dbReference type="PANTHER" id="PTHR43191">
    <property type="entry name" value="RRNA METHYLTRANSFERASE 3"/>
    <property type="match status" value="1"/>
</dbReference>
<evidence type="ECO:0000259" key="5">
    <source>
        <dbReference type="Pfam" id="PF22435"/>
    </source>
</evidence>
<dbReference type="InterPro" id="IPR029026">
    <property type="entry name" value="tRNA_m1G_MTases_N"/>
</dbReference>
<evidence type="ECO:0000256" key="1">
    <source>
        <dbReference type="ARBA" id="ARBA00007228"/>
    </source>
</evidence>
<keyword evidence="7" id="KW-1185">Reference proteome</keyword>
<dbReference type="InterPro" id="IPR029064">
    <property type="entry name" value="Ribosomal_eL30-like_sf"/>
</dbReference>
<dbReference type="STRING" id="216432.CA2559_08786"/>
<evidence type="ECO:0000259" key="4">
    <source>
        <dbReference type="Pfam" id="PF00588"/>
    </source>
</evidence>
<dbReference type="Pfam" id="PF22435">
    <property type="entry name" value="MRM3-like_sub_bind"/>
    <property type="match status" value="1"/>
</dbReference>
<dbReference type="GO" id="GO:0003723">
    <property type="term" value="F:RNA binding"/>
    <property type="evidence" value="ECO:0007669"/>
    <property type="project" value="InterPro"/>
</dbReference>
<feature type="domain" description="tRNA/rRNA methyltransferase SpoU type" evidence="4">
    <location>
        <begin position="116"/>
        <end position="255"/>
    </location>
</feature>
<name>A3UBW5_CROAH</name>
<proteinExistence type="inferred from homology"/>
<dbReference type="KEGG" id="cat:CA2559_08786"/>
<dbReference type="GO" id="GO:0032259">
    <property type="term" value="P:methylation"/>
    <property type="evidence" value="ECO:0007669"/>
    <property type="project" value="UniProtKB-KW"/>
</dbReference>
<dbReference type="InterPro" id="IPR051259">
    <property type="entry name" value="rRNA_Methyltransferase"/>
</dbReference>
<accession>A3UBW5</accession>
<dbReference type="SUPFAM" id="SSF55315">
    <property type="entry name" value="L30e-like"/>
    <property type="match status" value="1"/>
</dbReference>
<dbReference type="Pfam" id="PF00588">
    <property type="entry name" value="SpoU_methylase"/>
    <property type="match status" value="1"/>
</dbReference>
<dbReference type="SUPFAM" id="SSF75217">
    <property type="entry name" value="alpha/beta knot"/>
    <property type="match status" value="1"/>
</dbReference>
<dbReference type="RefSeq" id="WP_013187502.1">
    <property type="nucleotide sequence ID" value="NC_014230.1"/>
</dbReference>
<dbReference type="InterPro" id="IPR001537">
    <property type="entry name" value="SpoU_MeTrfase"/>
</dbReference>
<dbReference type="AlphaFoldDB" id="A3UBW5"/>
<evidence type="ECO:0000313" key="6">
    <source>
        <dbReference type="EMBL" id="EAP86116.1"/>
    </source>
</evidence>
<reference evidence="6 7" key="1">
    <citation type="journal article" date="2010" name="J. Bacteriol.">
        <title>The complete genome sequence of Croceibacter atlanticus HTCC2559T.</title>
        <authorList>
            <person name="Oh H.M."/>
            <person name="Kang I."/>
            <person name="Ferriera S."/>
            <person name="Giovannoni S.J."/>
            <person name="Cho J.C."/>
        </authorList>
    </citation>
    <scope>NUCLEOTIDE SEQUENCE [LARGE SCALE GENOMIC DNA]</scope>
    <source>
        <strain evidence="7">ATCC BAA-628 / HTCC2559 / KCTC 12090</strain>
    </source>
</reference>
<dbReference type="GO" id="GO:0006396">
    <property type="term" value="P:RNA processing"/>
    <property type="evidence" value="ECO:0007669"/>
    <property type="project" value="InterPro"/>
</dbReference>
<evidence type="ECO:0000313" key="7">
    <source>
        <dbReference type="Proteomes" id="UP000002297"/>
    </source>
</evidence>
<dbReference type="EMBL" id="CP002046">
    <property type="protein sequence ID" value="EAP86116.1"/>
    <property type="molecule type" value="Genomic_DNA"/>
</dbReference>
<dbReference type="Gene3D" id="3.30.1330.30">
    <property type="match status" value="1"/>
</dbReference>
<organism evidence="6 7">
    <name type="scientific">Croceibacter atlanticus (strain ATCC BAA-628 / JCM 21780 / CIP 108009 / IAM 15332 / KCTC 12090 / HTCC2559)</name>
    <dbReference type="NCBI Taxonomy" id="216432"/>
    <lineage>
        <taxon>Bacteria</taxon>
        <taxon>Pseudomonadati</taxon>
        <taxon>Bacteroidota</taxon>
        <taxon>Flavobacteriia</taxon>
        <taxon>Flavobacteriales</taxon>
        <taxon>Flavobacteriaceae</taxon>
        <taxon>Croceibacter</taxon>
    </lineage>
</organism>
<dbReference type="eggNOG" id="COG0566">
    <property type="taxonomic scope" value="Bacteria"/>
</dbReference>
<dbReference type="InterPro" id="IPR053888">
    <property type="entry name" value="MRM3-like_sub_bind"/>
</dbReference>
<dbReference type="CDD" id="cd18104">
    <property type="entry name" value="SpoU-like_RNA-MTase"/>
    <property type="match status" value="1"/>
</dbReference>
<protein>
    <submittedName>
        <fullName evidence="6">Putative rRNA methylase</fullName>
    </submittedName>
</protein>
<comment type="similarity">
    <text evidence="1">Belongs to the class IV-like SAM-binding methyltransferase superfamily. RNA methyltransferase TrmH family.</text>
</comment>
<dbReference type="Gene3D" id="3.40.1280.10">
    <property type="match status" value="1"/>
</dbReference>
<gene>
    <name evidence="6" type="ordered locus">CA2559_08786</name>
</gene>
<dbReference type="GO" id="GO:0008173">
    <property type="term" value="F:RNA methyltransferase activity"/>
    <property type="evidence" value="ECO:0007669"/>
    <property type="project" value="InterPro"/>
</dbReference>
<keyword evidence="2 6" id="KW-0489">Methyltransferase</keyword>
<dbReference type="Proteomes" id="UP000002297">
    <property type="component" value="Chromosome"/>
</dbReference>
<dbReference type="InterPro" id="IPR029028">
    <property type="entry name" value="Alpha/beta_knot_MTases"/>
</dbReference>
<dbReference type="GeneID" id="89453509"/>
<evidence type="ECO:0000256" key="2">
    <source>
        <dbReference type="ARBA" id="ARBA00022603"/>
    </source>
</evidence>
<dbReference type="HOGENOM" id="CLU_021322_3_2_10"/>
<dbReference type="PANTHER" id="PTHR43191:SF2">
    <property type="entry name" value="RRNA METHYLTRANSFERASE 3, MITOCHONDRIAL"/>
    <property type="match status" value="1"/>
</dbReference>
<dbReference type="OrthoDB" id="9794400at2"/>
<sequence>MNKFISSTSNPTLKKLLQLQEKSRNRRKEGLFVVEGLRELRLALKGGYNISEVFFCPELVSEDTLNNLIKAPISYTELSLEVYQKVAYRGSTEGVITIVKTKAHQLVDIKTSETPLILIAEAPEKPGNIGALLRTADAANVDAVIIANPKTDLYNPNIIRSSVGCVFTNQVAVGTTTEIISFLKKQKVNIYCAALQASEHYHLQDFTTATAIVVGTEATGLSDEWRKNATQNIIIPMQGEIDSMNVSVAAGILIYEAKRQRKFK</sequence>
<keyword evidence="3" id="KW-0808">Transferase</keyword>